<organism evidence="2 3">
    <name type="scientific">Algibacter lectus</name>
    <dbReference type="NCBI Taxonomy" id="221126"/>
    <lineage>
        <taxon>Bacteria</taxon>
        <taxon>Pseudomonadati</taxon>
        <taxon>Bacteroidota</taxon>
        <taxon>Flavobacteriia</taxon>
        <taxon>Flavobacteriales</taxon>
        <taxon>Flavobacteriaceae</taxon>
        <taxon>Algibacter</taxon>
    </lineage>
</organism>
<accession>A0A090WRV8</accession>
<sequence>MSQLICKSCGAQFNYNTNGDIVKAKMNYTNLDEIIKILRPS</sequence>
<dbReference type="EMBL" id="BBNQ01000008">
    <property type="protein sequence ID" value="GAL62767.1"/>
    <property type="molecule type" value="Genomic_DNA"/>
</dbReference>
<reference evidence="3 4" key="1">
    <citation type="journal article" date="2014" name="Genome Announc.">
        <title>Draft Genome Sequences of Marine Flavobacterium Algibacter lectus Strains SS8 and NR4.</title>
        <authorList>
            <person name="Takatani N."/>
            <person name="Nakanishi M."/>
            <person name="Meirelles P."/>
            <person name="Mino S."/>
            <person name="Suda W."/>
            <person name="Oshima K."/>
            <person name="Hattori M."/>
            <person name="Ohkuma M."/>
            <person name="Hosokawa M."/>
            <person name="Miyashita K."/>
            <person name="Thompson F.L."/>
            <person name="Niwa A."/>
            <person name="Sawabe T."/>
            <person name="Sawabe T."/>
        </authorList>
    </citation>
    <scope>NUCLEOTIDE SEQUENCE [LARGE SCALE GENOMIC DNA]</scope>
    <source>
        <strain evidence="2">JCM 19274</strain>
        <strain evidence="1 4">JCM 19300</strain>
        <strain evidence="3">JCM19274</strain>
    </source>
</reference>
<protein>
    <submittedName>
        <fullName evidence="2">Uncharacterized protein</fullName>
    </submittedName>
</protein>
<evidence type="ECO:0000313" key="2">
    <source>
        <dbReference type="EMBL" id="GAL79756.1"/>
    </source>
</evidence>
<dbReference type="EMBL" id="BBNU01000007">
    <property type="protein sequence ID" value="GAL79756.1"/>
    <property type="molecule type" value="Genomic_DNA"/>
</dbReference>
<proteinExistence type="predicted"/>
<name>A0A090WRV8_9FLAO</name>
<dbReference type="Proteomes" id="UP000029643">
    <property type="component" value="Unassembled WGS sequence"/>
</dbReference>
<evidence type="ECO:0000313" key="3">
    <source>
        <dbReference type="Proteomes" id="UP000029643"/>
    </source>
</evidence>
<evidence type="ECO:0000313" key="4">
    <source>
        <dbReference type="Proteomes" id="UP000029644"/>
    </source>
</evidence>
<dbReference type="AlphaFoldDB" id="A0A090WRV8"/>
<gene>
    <name evidence="2" type="ORF">JCM19274_3168</name>
    <name evidence="1" type="ORF">JCM19300_3335</name>
</gene>
<dbReference type="Proteomes" id="UP000029644">
    <property type="component" value="Unassembled WGS sequence"/>
</dbReference>
<evidence type="ECO:0000313" key="1">
    <source>
        <dbReference type="EMBL" id="GAL62767.1"/>
    </source>
</evidence>
<comment type="caution">
    <text evidence="2">The sequence shown here is derived from an EMBL/GenBank/DDBJ whole genome shotgun (WGS) entry which is preliminary data.</text>
</comment>
<dbReference type="STRING" id="221126.SAMN04489722_104149"/>